<organism evidence="3 4">
    <name type="scientific">Penicillium malachiteum</name>
    <dbReference type="NCBI Taxonomy" id="1324776"/>
    <lineage>
        <taxon>Eukaryota</taxon>
        <taxon>Fungi</taxon>
        <taxon>Dikarya</taxon>
        <taxon>Ascomycota</taxon>
        <taxon>Pezizomycotina</taxon>
        <taxon>Eurotiomycetes</taxon>
        <taxon>Eurotiomycetidae</taxon>
        <taxon>Eurotiales</taxon>
        <taxon>Aspergillaceae</taxon>
        <taxon>Penicillium</taxon>
    </lineage>
</organism>
<feature type="region of interest" description="Disordered" evidence="1">
    <location>
        <begin position="424"/>
        <end position="443"/>
    </location>
</feature>
<evidence type="ECO:0000313" key="4">
    <source>
        <dbReference type="Proteomes" id="UP001215712"/>
    </source>
</evidence>
<proteinExistence type="predicted"/>
<keyword evidence="2" id="KW-1133">Transmembrane helix</keyword>
<dbReference type="Proteomes" id="UP001215712">
    <property type="component" value="Unassembled WGS sequence"/>
</dbReference>
<feature type="compositionally biased region" description="Polar residues" evidence="1">
    <location>
        <begin position="337"/>
        <end position="348"/>
    </location>
</feature>
<feature type="compositionally biased region" description="Basic residues" evidence="1">
    <location>
        <begin position="424"/>
        <end position="435"/>
    </location>
</feature>
<name>A0AAD6HX09_9EURO</name>
<evidence type="ECO:0000313" key="3">
    <source>
        <dbReference type="EMBL" id="KAJ5740507.1"/>
    </source>
</evidence>
<feature type="compositionally biased region" description="Low complexity" evidence="1">
    <location>
        <begin position="81"/>
        <end position="91"/>
    </location>
</feature>
<feature type="compositionally biased region" description="Low complexity" evidence="1">
    <location>
        <begin position="187"/>
        <end position="196"/>
    </location>
</feature>
<feature type="region of interest" description="Disordered" evidence="1">
    <location>
        <begin position="164"/>
        <end position="204"/>
    </location>
</feature>
<evidence type="ECO:0000256" key="2">
    <source>
        <dbReference type="SAM" id="Phobius"/>
    </source>
</evidence>
<feature type="compositionally biased region" description="Low complexity" evidence="1">
    <location>
        <begin position="286"/>
        <end position="307"/>
    </location>
</feature>
<feature type="transmembrane region" description="Helical" evidence="2">
    <location>
        <begin position="33"/>
        <end position="55"/>
    </location>
</feature>
<keyword evidence="4" id="KW-1185">Reference proteome</keyword>
<feature type="region of interest" description="Disordered" evidence="1">
    <location>
        <begin position="66"/>
        <end position="92"/>
    </location>
</feature>
<feature type="region of interest" description="Disordered" evidence="1">
    <location>
        <begin position="269"/>
        <end position="348"/>
    </location>
</feature>
<accession>A0AAD6HX09</accession>
<protein>
    <submittedName>
        <fullName evidence="3">Uncharacterized protein</fullName>
    </submittedName>
</protein>
<gene>
    <name evidence="3" type="ORF">N7493_000379</name>
</gene>
<sequence length="443" mass="47337">MGNLITLFTLPFLLLISIPLALSAGLTISLAVFTLLLRAIVVYLEVGVALVINFFTPPTSTSTSSFLTFAPSEPPTPAAGNSRRNSNSSHNLIQSRSIRSNDALSSWSFNIFQDDPSKHKKKNYARSMVEAHHLPNAPLSMSYTGLSVSGDERRDFEGVGGWRSYPDISSRASKPRSVHSGQENPLSSRSSSSARSIAGEIDVDPTDIDADERAWLSLNHRLELPSQVVTFGASSALNSPTHLDSLASSYALLPSASSNVHNAHANTHATLQPSSDRPRHHHRSHTTSALSSSGLGMGSGLSLSLSTRPDHSSSRPVSPSTTRYHFMTPQPYAPFQPRSSTRPLPTTSVSQTNIHAATGTSNGGTSAGGGYFALSRPGAGPVPSFPVVASPVSSGYTTPGSEERDSALQLTRFIAHYPTSVRHRRRSLSGPHGRRVSIGERLN</sequence>
<keyword evidence="2" id="KW-0812">Transmembrane</keyword>
<evidence type="ECO:0000256" key="1">
    <source>
        <dbReference type="SAM" id="MobiDB-lite"/>
    </source>
</evidence>
<keyword evidence="2" id="KW-0472">Membrane</keyword>
<dbReference type="AlphaFoldDB" id="A0AAD6HX09"/>
<dbReference type="EMBL" id="JAQJAN010000001">
    <property type="protein sequence ID" value="KAJ5740507.1"/>
    <property type="molecule type" value="Genomic_DNA"/>
</dbReference>
<feature type="compositionally biased region" description="Low complexity" evidence="1">
    <location>
        <begin position="314"/>
        <end position="323"/>
    </location>
</feature>
<reference evidence="3" key="1">
    <citation type="journal article" date="2023" name="IMA Fungus">
        <title>Comparative genomic study of the Penicillium genus elucidates a diverse pangenome and 15 lateral gene transfer events.</title>
        <authorList>
            <person name="Petersen C."/>
            <person name="Sorensen T."/>
            <person name="Nielsen M.R."/>
            <person name="Sondergaard T.E."/>
            <person name="Sorensen J.L."/>
            <person name="Fitzpatrick D.A."/>
            <person name="Frisvad J.C."/>
            <person name="Nielsen K.L."/>
        </authorList>
    </citation>
    <scope>NUCLEOTIDE SEQUENCE</scope>
    <source>
        <strain evidence="3">IBT 17514</strain>
    </source>
</reference>
<comment type="caution">
    <text evidence="3">The sequence shown here is derived from an EMBL/GenBank/DDBJ whole genome shotgun (WGS) entry which is preliminary data.</text>
</comment>
<reference evidence="3" key="2">
    <citation type="submission" date="2023-01" db="EMBL/GenBank/DDBJ databases">
        <authorList>
            <person name="Petersen C."/>
        </authorList>
    </citation>
    <scope>NUCLEOTIDE SEQUENCE</scope>
    <source>
        <strain evidence="3">IBT 17514</strain>
    </source>
</reference>